<reference evidence="3" key="2">
    <citation type="submission" date="2020-04" db="EMBL/GenBank/DDBJ databases">
        <authorList>
            <consortium name="NCBI Genome Project"/>
        </authorList>
    </citation>
    <scope>NUCLEOTIDE SEQUENCE</scope>
    <source>
        <strain evidence="3">CBS 781.70</strain>
    </source>
</reference>
<dbReference type="RefSeq" id="XP_033538305.1">
    <property type="nucleotide sequence ID" value="XM_033675925.1"/>
</dbReference>
<evidence type="ECO:0000313" key="3">
    <source>
        <dbReference type="RefSeq" id="XP_033538305.1"/>
    </source>
</evidence>
<gene>
    <name evidence="1 3" type="ORF">P152DRAFT_388404</name>
</gene>
<dbReference type="EMBL" id="ML975150">
    <property type="protein sequence ID" value="KAF1816674.1"/>
    <property type="molecule type" value="Genomic_DNA"/>
</dbReference>
<evidence type="ECO:0000313" key="1">
    <source>
        <dbReference type="EMBL" id="KAF1816674.1"/>
    </source>
</evidence>
<organism evidence="1">
    <name type="scientific">Eremomyces bilateralis CBS 781.70</name>
    <dbReference type="NCBI Taxonomy" id="1392243"/>
    <lineage>
        <taxon>Eukaryota</taxon>
        <taxon>Fungi</taxon>
        <taxon>Dikarya</taxon>
        <taxon>Ascomycota</taxon>
        <taxon>Pezizomycotina</taxon>
        <taxon>Dothideomycetes</taxon>
        <taxon>Dothideomycetes incertae sedis</taxon>
        <taxon>Eremomycetales</taxon>
        <taxon>Eremomycetaceae</taxon>
        <taxon>Eremomyces</taxon>
    </lineage>
</organism>
<dbReference type="AlphaFoldDB" id="A0A6G1GF71"/>
<reference evidence="1 3" key="1">
    <citation type="submission" date="2020-01" db="EMBL/GenBank/DDBJ databases">
        <authorList>
            <consortium name="DOE Joint Genome Institute"/>
            <person name="Haridas S."/>
            <person name="Albert R."/>
            <person name="Binder M."/>
            <person name="Bloem J."/>
            <person name="Labutti K."/>
            <person name="Salamov A."/>
            <person name="Andreopoulos B."/>
            <person name="Baker S.E."/>
            <person name="Barry K."/>
            <person name="Bills G."/>
            <person name="Bluhm B.H."/>
            <person name="Cannon C."/>
            <person name="Castanera R."/>
            <person name="Culley D.E."/>
            <person name="Daum C."/>
            <person name="Ezra D."/>
            <person name="Gonzalez J.B."/>
            <person name="Henrissat B."/>
            <person name="Kuo A."/>
            <person name="Liang C."/>
            <person name="Lipzen A."/>
            <person name="Lutzoni F."/>
            <person name="Magnuson J."/>
            <person name="Mondo S."/>
            <person name="Nolan M."/>
            <person name="Ohm R."/>
            <person name="Pangilinan J."/>
            <person name="Park H.-J."/>
            <person name="Ramirez L."/>
            <person name="Alfaro M."/>
            <person name="Sun H."/>
            <person name="Tritt A."/>
            <person name="Yoshinaga Y."/>
            <person name="Zwiers L.-H."/>
            <person name="Turgeon B.G."/>
            <person name="Goodwin S.B."/>
            <person name="Spatafora J.W."/>
            <person name="Crous P.W."/>
            <person name="Grigoriev I.V."/>
        </authorList>
    </citation>
    <scope>NUCLEOTIDE SEQUENCE</scope>
    <source>
        <strain evidence="1 3">CBS 781.70</strain>
    </source>
</reference>
<accession>A0A6G1GF71</accession>
<proteinExistence type="predicted"/>
<reference evidence="3" key="3">
    <citation type="submission" date="2025-04" db="UniProtKB">
        <authorList>
            <consortium name="RefSeq"/>
        </authorList>
    </citation>
    <scope>IDENTIFICATION</scope>
    <source>
        <strain evidence="3">CBS 781.70</strain>
    </source>
</reference>
<protein>
    <submittedName>
        <fullName evidence="1 3">Uncharacterized protein</fullName>
    </submittedName>
</protein>
<dbReference type="GeneID" id="54416495"/>
<evidence type="ECO:0000313" key="2">
    <source>
        <dbReference type="Proteomes" id="UP000504638"/>
    </source>
</evidence>
<name>A0A6G1GF71_9PEZI</name>
<dbReference type="Proteomes" id="UP000504638">
    <property type="component" value="Unplaced"/>
</dbReference>
<sequence>MFRSYRYHPHYSQNVRGGFRSLTYSHSIDPNKPICMNDIDGVCTDPKCKKGQHWNKMGLSDDMILVQLGTKNPGQTEDERKKWTEGLKEVVKVLRQRGVNDPELVAKEIANYRRRFLGDETRVLNL</sequence>
<keyword evidence="2" id="KW-1185">Reference proteome</keyword>
<dbReference type="OrthoDB" id="1922977at2759"/>